<dbReference type="AlphaFoldDB" id="A0A5E6RV21"/>
<dbReference type="RefSeq" id="WP_150580180.1">
    <property type="nucleotide sequence ID" value="NZ_CABVGX010000011.1"/>
</dbReference>
<reference evidence="2 3" key="1">
    <citation type="submission" date="2019-09" db="EMBL/GenBank/DDBJ databases">
        <authorList>
            <person name="Chandra G."/>
            <person name="Truman W A."/>
        </authorList>
    </citation>
    <scope>NUCLEOTIDE SEQUENCE [LARGE SCALE GENOMIC DNA]</scope>
    <source>
        <strain evidence="2">PS645</strain>
    </source>
</reference>
<evidence type="ECO:0000313" key="2">
    <source>
        <dbReference type="EMBL" id="VVM72156.1"/>
    </source>
</evidence>
<evidence type="ECO:0000313" key="3">
    <source>
        <dbReference type="Proteomes" id="UP000325607"/>
    </source>
</evidence>
<dbReference type="EMBL" id="CABVGX010000011">
    <property type="protein sequence ID" value="VVM72156.1"/>
    <property type="molecule type" value="Genomic_DNA"/>
</dbReference>
<proteinExistence type="predicted"/>
<evidence type="ECO:0000256" key="1">
    <source>
        <dbReference type="SAM" id="Phobius"/>
    </source>
</evidence>
<dbReference type="Proteomes" id="UP000325607">
    <property type="component" value="Unassembled WGS sequence"/>
</dbReference>
<accession>A0A5E6RV21</accession>
<organism evidence="2 3">
    <name type="scientific">Pseudomonas fluorescens</name>
    <dbReference type="NCBI Taxonomy" id="294"/>
    <lineage>
        <taxon>Bacteria</taxon>
        <taxon>Pseudomonadati</taxon>
        <taxon>Pseudomonadota</taxon>
        <taxon>Gammaproteobacteria</taxon>
        <taxon>Pseudomonadales</taxon>
        <taxon>Pseudomonadaceae</taxon>
        <taxon>Pseudomonas</taxon>
    </lineage>
</organism>
<name>A0A5E6RV21_PSEFL</name>
<feature type="transmembrane region" description="Helical" evidence="1">
    <location>
        <begin position="99"/>
        <end position="120"/>
    </location>
</feature>
<sequence>MSDIALAVIAVTIFFLTCLTIFWMLVFSHLCTELVEGYLSKSKFVANNRVVFSGFGLVGKVLRSGAIALMFLIPRLCERRGLIEKDELLNLPLDLKRKLLAPWIFAYVLFFSMLIFWLFVVKFPFLLSSGH</sequence>
<keyword evidence="1" id="KW-1133">Transmembrane helix</keyword>
<protein>
    <submittedName>
        <fullName evidence="2">Uncharacterized protein</fullName>
    </submittedName>
</protein>
<keyword evidence="1" id="KW-0812">Transmembrane</keyword>
<gene>
    <name evidence="2" type="ORF">PS645_01819</name>
</gene>
<feature type="transmembrane region" description="Helical" evidence="1">
    <location>
        <begin position="50"/>
        <end position="73"/>
    </location>
</feature>
<keyword evidence="1" id="KW-0472">Membrane</keyword>
<feature type="transmembrane region" description="Helical" evidence="1">
    <location>
        <begin position="7"/>
        <end position="30"/>
    </location>
</feature>
<dbReference type="OrthoDB" id="7030109at2"/>